<name>A0AAD9MM78_PROWI</name>
<dbReference type="Gene3D" id="3.30.70.250">
    <property type="entry name" value="Malonyl-CoA ACP transacylase, ACP-binding"/>
    <property type="match status" value="1"/>
</dbReference>
<comment type="caution">
    <text evidence="3">The sequence shown here is derived from an EMBL/GenBank/DDBJ whole genome shotgun (WGS) entry which is preliminary data.</text>
</comment>
<organism evidence="3 4">
    <name type="scientific">Prototheca wickerhamii</name>
    <dbReference type="NCBI Taxonomy" id="3111"/>
    <lineage>
        <taxon>Eukaryota</taxon>
        <taxon>Viridiplantae</taxon>
        <taxon>Chlorophyta</taxon>
        <taxon>core chlorophytes</taxon>
        <taxon>Trebouxiophyceae</taxon>
        <taxon>Chlorellales</taxon>
        <taxon>Chlorellaceae</taxon>
        <taxon>Prototheca</taxon>
    </lineage>
</organism>
<gene>
    <name evidence="3" type="ORF">QBZ16_001042</name>
</gene>
<dbReference type="SUPFAM" id="SSF52151">
    <property type="entry name" value="FabD/lysophospholipase-like"/>
    <property type="match status" value="1"/>
</dbReference>
<dbReference type="Pfam" id="PF00698">
    <property type="entry name" value="Acyl_transf_1"/>
    <property type="match status" value="1"/>
</dbReference>
<dbReference type="InterPro" id="IPR002110">
    <property type="entry name" value="Ankyrin_rpt"/>
</dbReference>
<accession>A0AAD9MM78</accession>
<evidence type="ECO:0000259" key="2">
    <source>
        <dbReference type="SMART" id="SM00827"/>
    </source>
</evidence>
<evidence type="ECO:0000313" key="4">
    <source>
        <dbReference type="Proteomes" id="UP001255856"/>
    </source>
</evidence>
<feature type="repeat" description="ANK" evidence="1">
    <location>
        <begin position="83"/>
        <end position="119"/>
    </location>
</feature>
<dbReference type="GO" id="GO:0016740">
    <property type="term" value="F:transferase activity"/>
    <property type="evidence" value="ECO:0007669"/>
    <property type="project" value="InterPro"/>
</dbReference>
<evidence type="ECO:0000256" key="1">
    <source>
        <dbReference type="PROSITE-ProRule" id="PRU00023"/>
    </source>
</evidence>
<dbReference type="SUPFAM" id="SSF48403">
    <property type="entry name" value="Ankyrin repeat"/>
    <property type="match status" value="1"/>
</dbReference>
<reference evidence="3" key="1">
    <citation type="submission" date="2021-01" db="EMBL/GenBank/DDBJ databases">
        <authorList>
            <person name="Eckstrom K.M.E."/>
        </authorList>
    </citation>
    <scope>NUCLEOTIDE SEQUENCE</scope>
    <source>
        <strain evidence="3">UVCC 0001</strain>
    </source>
</reference>
<dbReference type="InterPro" id="IPR014043">
    <property type="entry name" value="Acyl_transferase_dom"/>
</dbReference>
<dbReference type="PROSITE" id="PS50297">
    <property type="entry name" value="ANK_REP_REGION"/>
    <property type="match status" value="2"/>
</dbReference>
<dbReference type="Proteomes" id="UP001255856">
    <property type="component" value="Unassembled WGS sequence"/>
</dbReference>
<dbReference type="Gene3D" id="3.40.366.10">
    <property type="entry name" value="Malonyl-Coenzyme A Acyl Carrier Protein, domain 2"/>
    <property type="match status" value="1"/>
</dbReference>
<dbReference type="PANTHER" id="PTHR47170">
    <property type="entry name" value="MALONYL-COA ACP TRANSACYLASE, ACP-BINDING"/>
    <property type="match status" value="1"/>
</dbReference>
<protein>
    <recommendedName>
        <fullName evidence="2">Malonyl-CoA:ACP transacylase (MAT) domain-containing protein</fullName>
    </recommendedName>
</protein>
<dbReference type="Gene3D" id="1.25.40.20">
    <property type="entry name" value="Ankyrin repeat-containing domain"/>
    <property type="match status" value="1"/>
</dbReference>
<dbReference type="SMART" id="SM00827">
    <property type="entry name" value="PKS_AT"/>
    <property type="match status" value="1"/>
</dbReference>
<feature type="domain" description="Malonyl-CoA:ACP transacylase (MAT)" evidence="2">
    <location>
        <begin position="245"/>
        <end position="509"/>
    </location>
</feature>
<feature type="repeat" description="ANK" evidence="1">
    <location>
        <begin position="50"/>
        <end position="82"/>
    </location>
</feature>
<dbReference type="AlphaFoldDB" id="A0AAD9MM78"/>
<dbReference type="InterPro" id="IPR052760">
    <property type="entry name" value="Mitochondrial_malonyltrans"/>
</dbReference>
<dbReference type="InterPro" id="IPR001227">
    <property type="entry name" value="Ac_transferase_dom_sf"/>
</dbReference>
<dbReference type="SMART" id="SM00248">
    <property type="entry name" value="ANK"/>
    <property type="match status" value="2"/>
</dbReference>
<evidence type="ECO:0000313" key="3">
    <source>
        <dbReference type="EMBL" id="KAK2076516.1"/>
    </source>
</evidence>
<proteinExistence type="predicted"/>
<keyword evidence="1" id="KW-0040">ANK repeat</keyword>
<dbReference type="PANTHER" id="PTHR47170:SF2">
    <property type="entry name" value="MALONYL-COA:ACP TRANSACYLASE (MAT) DOMAIN-CONTAINING PROTEIN"/>
    <property type="match status" value="1"/>
</dbReference>
<sequence length="512" mass="54999">MPRDMTATGRYPPVPKFPPIAFYSAIRLGDPEQLALIMETDPYFITQDNGAGAPVHFATTYKQLDMLHHLLNNGAEINQRDEKGFTPLHRAAYLAQFDGYLEIYEYLLSRGADPSILSEDFDPYLSPGAKLPVEVATEEGEIRSKLLALEKKYASVAKAPLPHPDIGCWWTIYDYGLDRVKTWAPEYKHPYPGMLREELKRQRDAAARKAAKEEHRKAKAAALAAGTLLTTKKKAPAPSGPIAFMFPGQGSQAVGMLNQSKDIPAVKEMLAKAEEVLGYDLLALCTEGPKEKLDDTVYSQPALFVAGLAAVEKLRSENPAAVEGAAATAGLSLGEYTALVFSGALSFEDGLKVVKVRATSMAAAAKAGRPHGMLSVVGLSDPDLEGVVAQVNSRLPDSDALEEAQKLAVAAGALKAVPLAVSGAFHTPLMDPARAALEEVLASVEIRDPRIPVYSNVTGKPFKNGAEIAALLPRQLVEPVKWEPSLGPGAQIKAMVKRIDPGAWGAFKNVAA</sequence>
<dbReference type="EMBL" id="JASFZW010000010">
    <property type="protein sequence ID" value="KAK2076516.1"/>
    <property type="molecule type" value="Genomic_DNA"/>
</dbReference>
<dbReference type="InterPro" id="IPR016035">
    <property type="entry name" value="Acyl_Trfase/lysoPLipase"/>
</dbReference>
<dbReference type="PROSITE" id="PS50088">
    <property type="entry name" value="ANK_REPEAT"/>
    <property type="match status" value="2"/>
</dbReference>
<dbReference type="Pfam" id="PF12796">
    <property type="entry name" value="Ank_2"/>
    <property type="match status" value="1"/>
</dbReference>
<dbReference type="InterPro" id="IPR036770">
    <property type="entry name" value="Ankyrin_rpt-contain_sf"/>
</dbReference>
<keyword evidence="4" id="KW-1185">Reference proteome</keyword>